<feature type="transmembrane region" description="Helical" evidence="7">
    <location>
        <begin position="48"/>
        <end position="68"/>
    </location>
</feature>
<reference evidence="9" key="1">
    <citation type="submission" date="2018-05" db="EMBL/GenBank/DDBJ databases">
        <authorList>
            <person name="Lanie J.A."/>
            <person name="Ng W.-L."/>
            <person name="Kazmierczak K.M."/>
            <person name="Andrzejewski T.M."/>
            <person name="Davidsen T.M."/>
            <person name="Wayne K.J."/>
            <person name="Tettelin H."/>
            <person name="Glass J.I."/>
            <person name="Rusch D."/>
            <person name="Podicherti R."/>
            <person name="Tsui H.-C.T."/>
            <person name="Winkler M.E."/>
        </authorList>
    </citation>
    <scope>NUCLEOTIDE SEQUENCE</scope>
</reference>
<feature type="transmembrane region" description="Helical" evidence="7">
    <location>
        <begin position="348"/>
        <end position="369"/>
    </location>
</feature>
<dbReference type="InterPro" id="IPR036259">
    <property type="entry name" value="MFS_trans_sf"/>
</dbReference>
<evidence type="ECO:0000256" key="6">
    <source>
        <dbReference type="ARBA" id="ARBA00023136"/>
    </source>
</evidence>
<evidence type="ECO:0000256" key="5">
    <source>
        <dbReference type="ARBA" id="ARBA00022989"/>
    </source>
</evidence>
<feature type="non-terminal residue" evidence="9">
    <location>
        <position position="1"/>
    </location>
</feature>
<feature type="transmembrane region" description="Helical" evidence="7">
    <location>
        <begin position="75"/>
        <end position="94"/>
    </location>
</feature>
<dbReference type="EMBL" id="UINC01001382">
    <property type="protein sequence ID" value="SUZ79306.1"/>
    <property type="molecule type" value="Genomic_DNA"/>
</dbReference>
<dbReference type="Pfam" id="PF05977">
    <property type="entry name" value="MFS_3"/>
    <property type="match status" value="1"/>
</dbReference>
<dbReference type="GO" id="GO:0005886">
    <property type="term" value="C:plasma membrane"/>
    <property type="evidence" value="ECO:0007669"/>
    <property type="project" value="UniProtKB-SubCell"/>
</dbReference>
<dbReference type="InterPro" id="IPR020846">
    <property type="entry name" value="MFS_dom"/>
</dbReference>
<dbReference type="CDD" id="cd06173">
    <property type="entry name" value="MFS_MefA_like"/>
    <property type="match status" value="1"/>
</dbReference>
<accession>A0A381QJ04</accession>
<feature type="transmembrane region" description="Helical" evidence="7">
    <location>
        <begin position="251"/>
        <end position="270"/>
    </location>
</feature>
<gene>
    <name evidence="9" type="ORF">METZ01_LOCUS32160</name>
</gene>
<evidence type="ECO:0000256" key="2">
    <source>
        <dbReference type="ARBA" id="ARBA00022448"/>
    </source>
</evidence>
<evidence type="ECO:0000256" key="7">
    <source>
        <dbReference type="SAM" id="Phobius"/>
    </source>
</evidence>
<comment type="subcellular location">
    <subcellularLocation>
        <location evidence="1">Cell membrane</location>
        <topology evidence="1">Multi-pass membrane protein</topology>
    </subcellularLocation>
</comment>
<evidence type="ECO:0000256" key="3">
    <source>
        <dbReference type="ARBA" id="ARBA00022475"/>
    </source>
</evidence>
<feature type="transmembrane region" description="Helical" evidence="7">
    <location>
        <begin position="14"/>
        <end position="36"/>
    </location>
</feature>
<keyword evidence="4 7" id="KW-0812">Transmembrane</keyword>
<name>A0A381QJ04_9ZZZZ</name>
<dbReference type="SUPFAM" id="SSF103473">
    <property type="entry name" value="MFS general substrate transporter"/>
    <property type="match status" value="1"/>
</dbReference>
<feature type="transmembrane region" description="Helical" evidence="7">
    <location>
        <begin position="100"/>
        <end position="118"/>
    </location>
</feature>
<evidence type="ECO:0000256" key="1">
    <source>
        <dbReference type="ARBA" id="ARBA00004651"/>
    </source>
</evidence>
<organism evidence="9">
    <name type="scientific">marine metagenome</name>
    <dbReference type="NCBI Taxonomy" id="408172"/>
    <lineage>
        <taxon>unclassified sequences</taxon>
        <taxon>metagenomes</taxon>
        <taxon>ecological metagenomes</taxon>
    </lineage>
</organism>
<keyword evidence="3" id="KW-1003">Cell membrane</keyword>
<feature type="transmembrane region" description="Helical" evidence="7">
    <location>
        <begin position="219"/>
        <end position="239"/>
    </location>
</feature>
<dbReference type="GO" id="GO:0022857">
    <property type="term" value="F:transmembrane transporter activity"/>
    <property type="evidence" value="ECO:0007669"/>
    <property type="project" value="InterPro"/>
</dbReference>
<dbReference type="PROSITE" id="PS50850">
    <property type="entry name" value="MFS"/>
    <property type="match status" value="1"/>
</dbReference>
<dbReference type="AlphaFoldDB" id="A0A381QJ04"/>
<evidence type="ECO:0000259" key="8">
    <source>
        <dbReference type="PROSITE" id="PS50850"/>
    </source>
</evidence>
<proteinExistence type="predicted"/>
<feature type="transmembrane region" description="Helical" evidence="7">
    <location>
        <begin position="168"/>
        <end position="185"/>
    </location>
</feature>
<feature type="transmembrane region" description="Helical" evidence="7">
    <location>
        <begin position="282"/>
        <end position="304"/>
    </location>
</feature>
<protein>
    <recommendedName>
        <fullName evidence="8">Major facilitator superfamily (MFS) profile domain-containing protein</fullName>
    </recommendedName>
</protein>
<feature type="transmembrane region" description="Helical" evidence="7">
    <location>
        <begin position="375"/>
        <end position="395"/>
    </location>
</feature>
<sequence length="408" mass="43554">VRLDALASLPYRRFWLGSMASVGSTQLYFIAMAWLVFELSGSPLDLGFLGAAMALPTIAATLVGGIVADRFNRRSILLVTTTGAAILLLLLALLDVTGVVRVWHVLVVSGLLGLVHGFDFPARSSIFPALIQPHQMMSAVALNSILWQGTRMILPAIGGLLIALTDTALVFALCSLGFLAMMWVLRSMQIAQDVVVGGKPWREFAEGVKFVLQRRLFRVLILLTFSLHFFGTSYIQIMPVFADLLQSGERGYGLLISVTGVGSVIGTLLIGQFQQSQRLGRVMLFSAGLSPCALFGFALVTGVAPNAPAAFGLASFFVMLSAALSSIFLVSSMTVLQLNVPDELRGRVMGIHSITFSLIALGGLVAGVLATAFTAPAAVMIGAAVVLALVLWAMIRQREVLDFDGRPL</sequence>
<dbReference type="PANTHER" id="PTHR23513:SF6">
    <property type="entry name" value="MAJOR FACILITATOR SUPERFAMILY ASSOCIATED DOMAIN-CONTAINING PROTEIN"/>
    <property type="match status" value="1"/>
</dbReference>
<keyword evidence="6 7" id="KW-0472">Membrane</keyword>
<feature type="domain" description="Major facilitator superfamily (MFS) profile" evidence="8">
    <location>
        <begin position="1"/>
        <end position="400"/>
    </location>
</feature>
<dbReference type="InterPro" id="IPR010290">
    <property type="entry name" value="TM_effector"/>
</dbReference>
<dbReference type="Gene3D" id="1.20.1250.20">
    <property type="entry name" value="MFS general substrate transporter like domains"/>
    <property type="match status" value="1"/>
</dbReference>
<evidence type="ECO:0000313" key="9">
    <source>
        <dbReference type="EMBL" id="SUZ79306.1"/>
    </source>
</evidence>
<keyword evidence="5 7" id="KW-1133">Transmembrane helix</keyword>
<dbReference type="PANTHER" id="PTHR23513">
    <property type="entry name" value="INTEGRAL MEMBRANE EFFLUX PROTEIN-RELATED"/>
    <property type="match status" value="1"/>
</dbReference>
<evidence type="ECO:0000256" key="4">
    <source>
        <dbReference type="ARBA" id="ARBA00022692"/>
    </source>
</evidence>
<keyword evidence="2" id="KW-0813">Transport</keyword>
<feature type="transmembrane region" description="Helical" evidence="7">
    <location>
        <begin position="310"/>
        <end position="336"/>
    </location>
</feature>